<gene>
    <name evidence="12" type="ORF">KVV02_003420</name>
</gene>
<dbReference type="EMBL" id="JAIFTL010000479">
    <property type="protein sequence ID" value="KAG9319359.1"/>
    <property type="molecule type" value="Genomic_DNA"/>
</dbReference>
<dbReference type="PRINTS" id="PR00111">
    <property type="entry name" value="ABHYDROLASE"/>
</dbReference>
<dbReference type="InterPro" id="IPR029058">
    <property type="entry name" value="AB_hydrolase_fold"/>
</dbReference>
<dbReference type="InterPro" id="IPR000073">
    <property type="entry name" value="AB_hydrolase_1"/>
</dbReference>
<name>A0A9P8CV66_MORAP</name>
<keyword evidence="10" id="KW-0812">Transmembrane</keyword>
<dbReference type="Gene3D" id="2.120.10.80">
    <property type="entry name" value="Kelch-type beta propeller"/>
    <property type="match status" value="1"/>
</dbReference>
<keyword evidence="4 8" id="KW-0031">Aminopeptidase</keyword>
<dbReference type="Gene3D" id="3.40.50.1820">
    <property type="entry name" value="alpha/beta hydrolase"/>
    <property type="match status" value="1"/>
</dbReference>
<evidence type="ECO:0000256" key="3">
    <source>
        <dbReference type="ARBA" id="ARBA00010088"/>
    </source>
</evidence>
<feature type="transmembrane region" description="Helical" evidence="10">
    <location>
        <begin position="20"/>
        <end position="37"/>
    </location>
</feature>
<evidence type="ECO:0000256" key="8">
    <source>
        <dbReference type="RuleBase" id="RU003421"/>
    </source>
</evidence>
<evidence type="ECO:0000256" key="5">
    <source>
        <dbReference type="ARBA" id="ARBA00022490"/>
    </source>
</evidence>
<dbReference type="InterPro" id="IPR005944">
    <property type="entry name" value="Pro_iminopeptidase"/>
</dbReference>
<feature type="domain" description="AB hydrolase-1" evidence="11">
    <location>
        <begin position="74"/>
        <end position="337"/>
    </location>
</feature>
<comment type="subcellular location">
    <subcellularLocation>
        <location evidence="2">Cytoplasm</location>
    </subcellularLocation>
</comment>
<feature type="compositionally biased region" description="Polar residues" evidence="9">
    <location>
        <begin position="789"/>
        <end position="814"/>
    </location>
</feature>
<keyword evidence="6 8" id="KW-0645">Protease</keyword>
<evidence type="ECO:0000256" key="9">
    <source>
        <dbReference type="SAM" id="MobiDB-lite"/>
    </source>
</evidence>
<dbReference type="NCBIfam" id="TIGR01249">
    <property type="entry name" value="pro_imino_pep_1"/>
    <property type="match status" value="1"/>
</dbReference>
<evidence type="ECO:0000313" key="12">
    <source>
        <dbReference type="EMBL" id="KAG9319359.1"/>
    </source>
</evidence>
<evidence type="ECO:0000256" key="10">
    <source>
        <dbReference type="SAM" id="Phobius"/>
    </source>
</evidence>
<dbReference type="Proteomes" id="UP000717515">
    <property type="component" value="Unassembled WGS sequence"/>
</dbReference>
<comment type="similarity">
    <text evidence="3 8">Belongs to the peptidase S33 family.</text>
</comment>
<keyword evidence="10" id="KW-0472">Membrane</keyword>
<feature type="compositionally biased region" description="Basic and acidic residues" evidence="9">
    <location>
        <begin position="907"/>
        <end position="917"/>
    </location>
</feature>
<evidence type="ECO:0000256" key="6">
    <source>
        <dbReference type="ARBA" id="ARBA00022670"/>
    </source>
</evidence>
<feature type="region of interest" description="Disordered" evidence="9">
    <location>
        <begin position="744"/>
        <end position="836"/>
    </location>
</feature>
<evidence type="ECO:0000256" key="2">
    <source>
        <dbReference type="ARBA" id="ARBA00004496"/>
    </source>
</evidence>
<dbReference type="PANTHER" id="PTHR43722">
    <property type="entry name" value="PROLINE IMINOPEPTIDASE"/>
    <property type="match status" value="1"/>
</dbReference>
<evidence type="ECO:0000256" key="4">
    <source>
        <dbReference type="ARBA" id="ARBA00022438"/>
    </source>
</evidence>
<dbReference type="Pfam" id="PF00561">
    <property type="entry name" value="Abhydrolase_1"/>
    <property type="match status" value="1"/>
</dbReference>
<evidence type="ECO:0000313" key="13">
    <source>
        <dbReference type="Proteomes" id="UP000717515"/>
    </source>
</evidence>
<dbReference type="EC" id="3.4.11.5" evidence="8"/>
<comment type="caution">
    <text evidence="12">The sequence shown here is derived from an EMBL/GenBank/DDBJ whole genome shotgun (WGS) entry which is preliminary data.</text>
</comment>
<dbReference type="GO" id="GO:0006508">
    <property type="term" value="P:proteolysis"/>
    <property type="evidence" value="ECO:0007669"/>
    <property type="project" value="UniProtKB-KW"/>
</dbReference>
<feature type="compositionally biased region" description="Polar residues" evidence="9">
    <location>
        <begin position="857"/>
        <end position="894"/>
    </location>
</feature>
<comment type="catalytic activity">
    <reaction evidence="1 8">
        <text>Release of N-terminal proline from a peptide.</text>
        <dbReference type="EC" id="3.4.11.5"/>
    </reaction>
</comment>
<reference evidence="12" key="1">
    <citation type="submission" date="2021-07" db="EMBL/GenBank/DDBJ databases">
        <title>Draft genome of Mortierella alpina, strain LL118, isolated from an aspen leaf litter sample.</title>
        <authorList>
            <person name="Yang S."/>
            <person name="Vinatzer B.A."/>
        </authorList>
    </citation>
    <scope>NUCLEOTIDE SEQUENCE</scope>
    <source>
        <strain evidence="12">LL118</strain>
    </source>
</reference>
<sequence length="974" mass="108024">MKPPQNMSHLTLPRHHPSFFLHLFLIIHCATTIFITMPESPALYPKVECYDHGFLKVSDIHTLYFEQSGNPQGKPVIYLHGGPGGGVSAHDRRYFDPSVYRIILLDQRGAGKSTPTASLEDNTTWALVDDIEKLREHLKIDKWVVFGGSWGSTLSLVYAQEHPDRVKALILRGIFMLRQTELRWFYEQGGASNIFPDAWDKYIEPIPENERDNFIAAYHKRLTGSDEEERIRCAKAWSTWECSTSKLYVDPVEVAKASEDIWALAFARIECHYFFNKGFFKTDAHILENVDKIRHIPATIVQGRYDVVCPATSAWDLHKVWPEAKFEFMADAGHSAKELATTARLVQAADEYKTLTPVRLYTIQTLLLLVTCLSMSTFAQSPISVTYMAYATIDEKTLYIQGGSVVSKDTVTQFFSLDLTQPSWDTSNPPWRLLTSGEGQQSAPKTWGQSMTLSKDQQSLIEWNTFGTISIFNLATSTWAGSHPLPQNSTDWIGLKSITDPNTGYIYVPSGFNKGTSMTLYDPARDIATPLPSAPTAIMDVGLQYYSLVWSYLRNSMLLYGGITNPGNAPSPYLIEFQPATSTWSRISTTGVSPGNINRHCMIPAYNGTKMVVFGGTGPSGIPQGSIYVLDVKTMSWIKGADPEARQNRTGMACTVAGDNFVVWGGDYNLTAVDSFATPIIYNIRTNQWTTQFSLASPPQTTTAQSAPGSKEVNVAALGGGIGAAVVAVIIGLFVYRRYRKKQTKGTYRTPSSDPHLDIYSGVDSSSNRPRCDPDDINQQQFRMGYFGDNQTPSPRYQGESSASFASSNPHGNFSGTDDSTITGDGGIRSVSHMSSQPHPPALVYAVNGNVFVYNNGQGPQIQPSTDGTAPQLQGSRNNSMNVTFPAANESNGNHYGGSDTRLSPGAKDRRPQDHVQPRRQQLSPQYMSPDAQQQLRQQYEQNLYNLERLQSEQQAQLRMLEQEQKSSVSANDA</sequence>
<dbReference type="SUPFAM" id="SSF117281">
    <property type="entry name" value="Kelch motif"/>
    <property type="match status" value="1"/>
</dbReference>
<feature type="transmembrane region" description="Helical" evidence="10">
    <location>
        <begin position="715"/>
        <end position="736"/>
    </location>
</feature>
<dbReference type="PRINTS" id="PR00793">
    <property type="entry name" value="PROAMNOPTASE"/>
</dbReference>
<feature type="region of interest" description="Disordered" evidence="9">
    <location>
        <begin position="857"/>
        <end position="934"/>
    </location>
</feature>
<dbReference type="GO" id="GO:0005737">
    <property type="term" value="C:cytoplasm"/>
    <property type="evidence" value="ECO:0007669"/>
    <property type="project" value="UniProtKB-SubCell"/>
</dbReference>
<dbReference type="AlphaFoldDB" id="A0A9P8CV66"/>
<protein>
    <recommendedName>
        <fullName evidence="8">Proline iminopeptidase</fullName>
        <ecNumber evidence="8">3.4.11.5</ecNumber>
    </recommendedName>
</protein>
<dbReference type="GO" id="GO:0004177">
    <property type="term" value="F:aminopeptidase activity"/>
    <property type="evidence" value="ECO:0007669"/>
    <property type="project" value="UniProtKB-KW"/>
</dbReference>
<organism evidence="12 13">
    <name type="scientific">Mortierella alpina</name>
    <name type="common">Oleaginous fungus</name>
    <name type="synonym">Mortierella renispora</name>
    <dbReference type="NCBI Taxonomy" id="64518"/>
    <lineage>
        <taxon>Eukaryota</taxon>
        <taxon>Fungi</taxon>
        <taxon>Fungi incertae sedis</taxon>
        <taxon>Mucoromycota</taxon>
        <taxon>Mortierellomycotina</taxon>
        <taxon>Mortierellomycetes</taxon>
        <taxon>Mortierellales</taxon>
        <taxon>Mortierellaceae</taxon>
        <taxon>Mortierella</taxon>
    </lineage>
</organism>
<dbReference type="InterPro" id="IPR015915">
    <property type="entry name" value="Kelch-typ_b-propeller"/>
</dbReference>
<accession>A0A9P8CV66</accession>
<evidence type="ECO:0000256" key="7">
    <source>
        <dbReference type="ARBA" id="ARBA00022801"/>
    </source>
</evidence>
<dbReference type="SUPFAM" id="SSF53474">
    <property type="entry name" value="alpha/beta-Hydrolases"/>
    <property type="match status" value="1"/>
</dbReference>
<proteinExistence type="inferred from homology"/>
<dbReference type="PANTHER" id="PTHR43722:SF1">
    <property type="entry name" value="PROLINE IMINOPEPTIDASE"/>
    <property type="match status" value="1"/>
</dbReference>
<dbReference type="Pfam" id="PF24681">
    <property type="entry name" value="Kelch_KLHDC2_KLHL20_DRC7"/>
    <property type="match status" value="1"/>
</dbReference>
<keyword evidence="10" id="KW-1133">Transmembrane helix</keyword>
<keyword evidence="7 8" id="KW-0378">Hydrolase</keyword>
<evidence type="ECO:0000259" key="11">
    <source>
        <dbReference type="Pfam" id="PF00561"/>
    </source>
</evidence>
<keyword evidence="5" id="KW-0963">Cytoplasm</keyword>
<evidence type="ECO:0000256" key="1">
    <source>
        <dbReference type="ARBA" id="ARBA00001585"/>
    </source>
</evidence>
<dbReference type="InterPro" id="IPR002410">
    <property type="entry name" value="Peptidase_S33"/>
</dbReference>